<comment type="caution">
    <text evidence="2">The sequence shown here is derived from an EMBL/GenBank/DDBJ whole genome shotgun (WGS) entry which is preliminary data.</text>
</comment>
<gene>
    <name evidence="2" type="ORF">S01H4_33409</name>
</gene>
<evidence type="ECO:0000313" key="2">
    <source>
        <dbReference type="EMBL" id="GAG79400.1"/>
    </source>
</evidence>
<feature type="transmembrane region" description="Helical" evidence="1">
    <location>
        <begin position="12"/>
        <end position="36"/>
    </location>
</feature>
<keyword evidence="1" id="KW-0812">Transmembrane</keyword>
<dbReference type="EMBL" id="BART01017579">
    <property type="protein sequence ID" value="GAG79400.1"/>
    <property type="molecule type" value="Genomic_DNA"/>
</dbReference>
<accession>X1AA95</accession>
<protein>
    <submittedName>
        <fullName evidence="2">Uncharacterized protein</fullName>
    </submittedName>
</protein>
<sequence length="94" mass="9792">MKLLRNKGQAGGNAIVGGMLLLLMVAVIGIITITVYDSIDNSLGNDLTGAAGAARDNFSDNFYDGTDLASNIPIVLAAGLLLTVIVGFVMYMRT</sequence>
<feature type="transmembrane region" description="Helical" evidence="1">
    <location>
        <begin position="72"/>
        <end position="92"/>
    </location>
</feature>
<organism evidence="2">
    <name type="scientific">marine sediment metagenome</name>
    <dbReference type="NCBI Taxonomy" id="412755"/>
    <lineage>
        <taxon>unclassified sequences</taxon>
        <taxon>metagenomes</taxon>
        <taxon>ecological metagenomes</taxon>
    </lineage>
</organism>
<keyword evidence="1" id="KW-0472">Membrane</keyword>
<dbReference type="AlphaFoldDB" id="X1AA95"/>
<name>X1AA95_9ZZZZ</name>
<evidence type="ECO:0000256" key="1">
    <source>
        <dbReference type="SAM" id="Phobius"/>
    </source>
</evidence>
<proteinExistence type="predicted"/>
<keyword evidence="1" id="KW-1133">Transmembrane helix</keyword>
<reference evidence="2" key="1">
    <citation type="journal article" date="2014" name="Front. Microbiol.">
        <title>High frequency of phylogenetically diverse reductive dehalogenase-homologous genes in deep subseafloor sedimentary metagenomes.</title>
        <authorList>
            <person name="Kawai M."/>
            <person name="Futagami T."/>
            <person name="Toyoda A."/>
            <person name="Takaki Y."/>
            <person name="Nishi S."/>
            <person name="Hori S."/>
            <person name="Arai W."/>
            <person name="Tsubouchi T."/>
            <person name="Morono Y."/>
            <person name="Uchiyama I."/>
            <person name="Ito T."/>
            <person name="Fujiyama A."/>
            <person name="Inagaki F."/>
            <person name="Takami H."/>
        </authorList>
    </citation>
    <scope>NUCLEOTIDE SEQUENCE</scope>
    <source>
        <strain evidence="2">Expedition CK06-06</strain>
    </source>
</reference>